<keyword evidence="3" id="KW-1185">Reference proteome</keyword>
<dbReference type="InterPro" id="IPR013708">
    <property type="entry name" value="Shikimate_DH-bd_N"/>
</dbReference>
<accession>A0ABZ2WM14</accession>
<dbReference type="Gene3D" id="3.40.50.10860">
    <property type="entry name" value="Leucine Dehydrogenase, chain A, domain 1"/>
    <property type="match status" value="1"/>
</dbReference>
<evidence type="ECO:0000313" key="3">
    <source>
        <dbReference type="Proteomes" id="UP001489902"/>
    </source>
</evidence>
<dbReference type="Gene3D" id="3.40.50.720">
    <property type="entry name" value="NAD(P)-binding Rossmann-like Domain"/>
    <property type="match status" value="1"/>
</dbReference>
<dbReference type="Pfam" id="PF08501">
    <property type="entry name" value="Shikimate_dh_N"/>
    <property type="match status" value="1"/>
</dbReference>
<sequence>MQPASDQRLIYFVGTNLGHAVTNQIHDIIAQDLSLNWRLRAIDSPSLHEFLGCMRGHQFGGAVVTIPHKIAIMSHLDLVDDMGSLLGACNNVYRSPGGLLVGTNTDWIGVRDSLLQLIKQHSSSRKAEAAKDGATTPGKKNMPAFVVGAGGAARAAVYTLHSELGASMIYIINRDDLEVESLVKDITKGYKNASLVPPIMVHLRNLDQASCVEGAYYGVGTVPDFEPKTSQELAARDVLDKLLSKSQGVFLDMCYKPRVTRNIQLARQKGWTTEDGGQVVGWQLKAQWTLWAGRKTSEAIDLDRMIRTVHEIVETLP</sequence>
<reference evidence="2 3" key="1">
    <citation type="submission" date="2024-04" db="EMBL/GenBank/DDBJ databases">
        <title>Complete genome sequence of Fusarium acuminatum.</title>
        <authorList>
            <person name="Lan B."/>
        </authorList>
    </citation>
    <scope>NUCLEOTIDE SEQUENCE [LARGE SCALE GENOMIC DNA]</scope>
    <source>
        <strain evidence="2">1A</strain>
    </source>
</reference>
<name>A0ABZ2WM14_9HYPO</name>
<dbReference type="Proteomes" id="UP001489902">
    <property type="component" value="Chromosome 1"/>
</dbReference>
<organism evidence="2 3">
    <name type="scientific">Fusarium acuminatum</name>
    <dbReference type="NCBI Taxonomy" id="5515"/>
    <lineage>
        <taxon>Eukaryota</taxon>
        <taxon>Fungi</taxon>
        <taxon>Dikarya</taxon>
        <taxon>Ascomycota</taxon>
        <taxon>Pezizomycotina</taxon>
        <taxon>Sordariomycetes</taxon>
        <taxon>Hypocreomycetidae</taxon>
        <taxon>Hypocreales</taxon>
        <taxon>Nectriaceae</taxon>
        <taxon>Fusarium</taxon>
        <taxon>Fusarium tricinctum species complex</taxon>
    </lineage>
</organism>
<dbReference type="InterPro" id="IPR036291">
    <property type="entry name" value="NAD(P)-bd_dom_sf"/>
</dbReference>
<dbReference type="SUPFAM" id="SSF51735">
    <property type="entry name" value="NAD(P)-binding Rossmann-fold domains"/>
    <property type="match status" value="1"/>
</dbReference>
<dbReference type="PANTHER" id="PTHR21089">
    <property type="entry name" value="SHIKIMATE DEHYDROGENASE"/>
    <property type="match status" value="1"/>
</dbReference>
<proteinExistence type="predicted"/>
<evidence type="ECO:0000259" key="1">
    <source>
        <dbReference type="Pfam" id="PF08501"/>
    </source>
</evidence>
<feature type="domain" description="Shikimate dehydrogenase substrate binding N-terminal" evidence="1">
    <location>
        <begin position="13"/>
        <end position="92"/>
    </location>
</feature>
<dbReference type="EMBL" id="CP151260">
    <property type="protein sequence ID" value="WZH40889.1"/>
    <property type="molecule type" value="Genomic_DNA"/>
</dbReference>
<dbReference type="PANTHER" id="PTHR21089:SF26">
    <property type="entry name" value="AROM POLYPEPTIDE, PUTATIVE-RELATED"/>
    <property type="match status" value="1"/>
</dbReference>
<gene>
    <name evidence="2" type="ORF">QYS62_001827</name>
</gene>
<evidence type="ECO:0000313" key="2">
    <source>
        <dbReference type="EMBL" id="WZH40889.1"/>
    </source>
</evidence>
<dbReference type="InterPro" id="IPR022893">
    <property type="entry name" value="Shikimate_DH_fam"/>
</dbReference>
<dbReference type="SUPFAM" id="SSF53223">
    <property type="entry name" value="Aminoacid dehydrogenase-like, N-terminal domain"/>
    <property type="match status" value="1"/>
</dbReference>
<protein>
    <submittedName>
        <fullName evidence="2">Shikimate 5-dehydrogenase</fullName>
    </submittedName>
</protein>
<dbReference type="InterPro" id="IPR046346">
    <property type="entry name" value="Aminoacid_DH-like_N_sf"/>
</dbReference>